<dbReference type="AlphaFoldDB" id="C5B8E6"/>
<dbReference type="HOGENOM" id="CLU_3079338_0_0_6"/>
<reference evidence="1 2" key="2">
    <citation type="journal article" date="2012" name="J. Bacteriol.">
        <title>Genome Sequence of Edwardsiella ictaluri 93-146, a Strain Associated with a Natural Channel Catfish Outbreak of Enteric Septicemia of Catfish.</title>
        <authorList>
            <person name="Williams M.L."/>
            <person name="Gillaspy A.F."/>
            <person name="Dyer D.W."/>
            <person name="Thune R.L."/>
            <person name="Waldbieser G.C."/>
            <person name="Schuster S.C."/>
            <person name="Gipson J."/>
            <person name="Zaitshik J."/>
            <person name="Landry C."/>
            <person name="Banes M.M."/>
            <person name="Lawrence M.L."/>
        </authorList>
    </citation>
    <scope>NUCLEOTIDE SEQUENCE [LARGE SCALE GENOMIC DNA]</scope>
    <source>
        <strain evidence="1 2">93-146</strain>
    </source>
</reference>
<name>C5B8E6_EDWI9</name>
<gene>
    <name evidence="1" type="ordered locus">NT01EI_2345</name>
</gene>
<reference evidence="2" key="1">
    <citation type="submission" date="2009-03" db="EMBL/GenBank/DDBJ databases">
        <title>Complete genome sequence of Edwardsiella ictaluri 93-146.</title>
        <authorList>
            <person name="Williams M.L."/>
            <person name="Gillaspy A.F."/>
            <person name="Dyer D.W."/>
            <person name="Thune R.L."/>
            <person name="Waldbieser G.C."/>
            <person name="Schuster S.C."/>
            <person name="Gipson J."/>
            <person name="Zaitshik J."/>
            <person name="Landry C."/>
            <person name="Lawrence M.L."/>
        </authorList>
    </citation>
    <scope>NUCLEOTIDE SEQUENCE [LARGE SCALE GENOMIC DNA]</scope>
    <source>
        <strain evidence="2">93-146</strain>
    </source>
</reference>
<sequence>MYDFIYSDIAARPFFGGPVLYLAGYQAGVASVALTGVEASSPLFPKSLSAVN</sequence>
<protein>
    <submittedName>
        <fullName evidence="1">Uncharacterized protein</fullName>
    </submittedName>
</protein>
<organism evidence="1 2">
    <name type="scientific">Edwardsiella ictaluri (strain 93-146)</name>
    <dbReference type="NCBI Taxonomy" id="634503"/>
    <lineage>
        <taxon>Bacteria</taxon>
        <taxon>Pseudomonadati</taxon>
        <taxon>Pseudomonadota</taxon>
        <taxon>Gammaproteobacteria</taxon>
        <taxon>Enterobacterales</taxon>
        <taxon>Hafniaceae</taxon>
        <taxon>Edwardsiella</taxon>
    </lineage>
</organism>
<evidence type="ECO:0000313" key="2">
    <source>
        <dbReference type="Proteomes" id="UP000001485"/>
    </source>
</evidence>
<dbReference type="EMBL" id="CP001600">
    <property type="protein sequence ID" value="ACR69516.1"/>
    <property type="molecule type" value="Genomic_DNA"/>
</dbReference>
<dbReference type="Proteomes" id="UP000001485">
    <property type="component" value="Chromosome"/>
</dbReference>
<accession>C5B8E6</accession>
<evidence type="ECO:0000313" key="1">
    <source>
        <dbReference type="EMBL" id="ACR69516.1"/>
    </source>
</evidence>
<proteinExistence type="predicted"/>
<dbReference type="KEGG" id="eic:NT01EI_2345"/>